<evidence type="ECO:0000313" key="2">
    <source>
        <dbReference type="EMBL" id="MBK1667453.1"/>
    </source>
</evidence>
<dbReference type="Pfam" id="PF11625">
    <property type="entry name" value="DUF3253"/>
    <property type="match status" value="1"/>
</dbReference>
<dbReference type="RefSeq" id="WP_200339576.1">
    <property type="nucleotide sequence ID" value="NZ_NRRL01000007.1"/>
</dbReference>
<dbReference type="InterPro" id="IPR036390">
    <property type="entry name" value="WH_DNA-bd_sf"/>
</dbReference>
<sequence length="126" mass="13678">MTERPDTPAAGDADGAAEPNRPKRTEDSDPLAGEILRLVEQRGPGKSICPSEVARAFAEQRRKPTDPPDLWRKYLPAVRQQAKNLARQGRISILRRGKPVDPTVPVKGVVRLSLPVEIGGHTGGSE</sequence>
<dbReference type="Gene3D" id="1.10.10.10">
    <property type="entry name" value="Winged helix-like DNA-binding domain superfamily/Winged helix DNA-binding domain"/>
    <property type="match status" value="1"/>
</dbReference>
<dbReference type="EMBL" id="NRRL01000007">
    <property type="protein sequence ID" value="MBK1667453.1"/>
    <property type="molecule type" value="Genomic_DNA"/>
</dbReference>
<evidence type="ECO:0008006" key="4">
    <source>
        <dbReference type="Google" id="ProtNLM"/>
    </source>
</evidence>
<feature type="region of interest" description="Disordered" evidence="1">
    <location>
        <begin position="1"/>
        <end position="31"/>
    </location>
</feature>
<organism evidence="2 3">
    <name type="scientific">Rhodovibrio sodomensis</name>
    <dbReference type="NCBI Taxonomy" id="1088"/>
    <lineage>
        <taxon>Bacteria</taxon>
        <taxon>Pseudomonadati</taxon>
        <taxon>Pseudomonadota</taxon>
        <taxon>Alphaproteobacteria</taxon>
        <taxon>Rhodospirillales</taxon>
        <taxon>Rhodovibrionaceae</taxon>
        <taxon>Rhodovibrio</taxon>
    </lineage>
</organism>
<protein>
    <recommendedName>
        <fullName evidence="4">DUF3253 domain-containing protein</fullName>
    </recommendedName>
</protein>
<dbReference type="InterPro" id="IPR036388">
    <property type="entry name" value="WH-like_DNA-bd_sf"/>
</dbReference>
<dbReference type="InterPro" id="IPR021660">
    <property type="entry name" value="DUF3253"/>
</dbReference>
<keyword evidence="3" id="KW-1185">Reference proteome</keyword>
<proteinExistence type="predicted"/>
<comment type="caution">
    <text evidence="2">The sequence shown here is derived from an EMBL/GenBank/DDBJ whole genome shotgun (WGS) entry which is preliminary data.</text>
</comment>
<dbReference type="Proteomes" id="UP001296873">
    <property type="component" value="Unassembled WGS sequence"/>
</dbReference>
<evidence type="ECO:0000313" key="3">
    <source>
        <dbReference type="Proteomes" id="UP001296873"/>
    </source>
</evidence>
<dbReference type="SUPFAM" id="SSF46785">
    <property type="entry name" value="Winged helix' DNA-binding domain"/>
    <property type="match status" value="1"/>
</dbReference>
<accession>A0ABS1DAH9</accession>
<evidence type="ECO:0000256" key="1">
    <source>
        <dbReference type="SAM" id="MobiDB-lite"/>
    </source>
</evidence>
<reference evidence="2 3" key="1">
    <citation type="journal article" date="2020" name="Microorganisms">
        <title>Osmotic Adaptation and Compatible Solute Biosynthesis of Phototrophic Bacteria as Revealed from Genome Analyses.</title>
        <authorList>
            <person name="Imhoff J.F."/>
            <person name="Rahn T."/>
            <person name="Kunzel S."/>
            <person name="Keller A."/>
            <person name="Neulinger S.C."/>
        </authorList>
    </citation>
    <scope>NUCLEOTIDE SEQUENCE [LARGE SCALE GENOMIC DNA]</scope>
    <source>
        <strain evidence="2 3">DSM 9895</strain>
    </source>
</reference>
<gene>
    <name evidence="2" type="ORF">CKO28_05335</name>
</gene>
<name>A0ABS1DAH9_9PROT</name>